<evidence type="ECO:0000313" key="2">
    <source>
        <dbReference type="Proteomes" id="UP000233524"/>
    </source>
</evidence>
<protein>
    <submittedName>
        <fullName evidence="1">Uncharacterized protein</fullName>
    </submittedName>
</protein>
<dbReference type="OrthoDB" id="88410at2759"/>
<name>A0A2N3N278_9PEZI</name>
<dbReference type="PANTHER" id="PTHR34724:SF2">
    <property type="entry name" value="OS12G0596101 PROTEIN"/>
    <property type="match status" value="1"/>
</dbReference>
<accession>A0A2N3N278</accession>
<evidence type="ECO:0000313" key="1">
    <source>
        <dbReference type="EMBL" id="PKS06523.1"/>
    </source>
</evidence>
<comment type="caution">
    <text evidence="1">The sequence shown here is derived from an EMBL/GenBank/DDBJ whole genome shotgun (WGS) entry which is preliminary data.</text>
</comment>
<dbReference type="Proteomes" id="UP000233524">
    <property type="component" value="Unassembled WGS sequence"/>
</dbReference>
<dbReference type="InParanoid" id="A0A2N3N278"/>
<gene>
    <name evidence="1" type="ORF">jhhlp_007271</name>
</gene>
<dbReference type="EMBL" id="NLAX01001034">
    <property type="protein sequence ID" value="PKS06523.1"/>
    <property type="molecule type" value="Genomic_DNA"/>
</dbReference>
<dbReference type="VEuPathDB" id="FungiDB:jhhlp_007271"/>
<dbReference type="STRING" id="41688.A0A2N3N278"/>
<dbReference type="PANTHER" id="PTHR34724">
    <property type="entry name" value="OS12G0596101 PROTEIN"/>
    <property type="match status" value="1"/>
</dbReference>
<sequence length="62" mass="6900">MCRPATCNTCVPDTRKGKKTWWGCGNHIPAVMDSVDKAEWCSCEPRVERGGQEYPPMAKQAS</sequence>
<proteinExistence type="predicted"/>
<reference evidence="1 2" key="1">
    <citation type="journal article" date="2017" name="G3 (Bethesda)">
        <title>First Draft Genome Sequence of the Pathogenic Fungus Lomentospora prolificans (Formerly Scedosporium prolificans).</title>
        <authorList>
            <person name="Luo R."/>
            <person name="Zimin A."/>
            <person name="Workman R."/>
            <person name="Fan Y."/>
            <person name="Pertea G."/>
            <person name="Grossman N."/>
            <person name="Wear M.P."/>
            <person name="Jia B."/>
            <person name="Miller H."/>
            <person name="Casadevall A."/>
            <person name="Timp W."/>
            <person name="Zhang S.X."/>
            <person name="Salzberg S.L."/>
        </authorList>
    </citation>
    <scope>NUCLEOTIDE SEQUENCE [LARGE SCALE GENOMIC DNA]</scope>
    <source>
        <strain evidence="1 2">JHH-5317</strain>
    </source>
</reference>
<organism evidence="1 2">
    <name type="scientific">Lomentospora prolificans</name>
    <dbReference type="NCBI Taxonomy" id="41688"/>
    <lineage>
        <taxon>Eukaryota</taxon>
        <taxon>Fungi</taxon>
        <taxon>Dikarya</taxon>
        <taxon>Ascomycota</taxon>
        <taxon>Pezizomycotina</taxon>
        <taxon>Sordariomycetes</taxon>
        <taxon>Hypocreomycetidae</taxon>
        <taxon>Microascales</taxon>
        <taxon>Microascaceae</taxon>
        <taxon>Lomentospora</taxon>
    </lineage>
</organism>
<keyword evidence="2" id="KW-1185">Reference proteome</keyword>
<dbReference type="AlphaFoldDB" id="A0A2N3N278"/>